<evidence type="ECO:0000259" key="1">
    <source>
        <dbReference type="PROSITE" id="PS51406"/>
    </source>
</evidence>
<dbReference type="InterPro" id="IPR036056">
    <property type="entry name" value="Fibrinogen-like_C"/>
</dbReference>
<evidence type="ECO:0000313" key="3">
    <source>
        <dbReference type="Proteomes" id="UP000014500"/>
    </source>
</evidence>
<organism evidence="2 3">
    <name type="scientific">Strigamia maritima</name>
    <name type="common">European centipede</name>
    <name type="synonym">Geophilus maritimus</name>
    <dbReference type="NCBI Taxonomy" id="126957"/>
    <lineage>
        <taxon>Eukaryota</taxon>
        <taxon>Metazoa</taxon>
        <taxon>Ecdysozoa</taxon>
        <taxon>Arthropoda</taxon>
        <taxon>Myriapoda</taxon>
        <taxon>Chilopoda</taxon>
        <taxon>Pleurostigmophora</taxon>
        <taxon>Geophilomorpha</taxon>
        <taxon>Linotaeniidae</taxon>
        <taxon>Strigamia</taxon>
    </lineage>
</organism>
<protein>
    <recommendedName>
        <fullName evidence="1">Fibrinogen C-terminal domain-containing protein</fullName>
    </recommendedName>
</protein>
<dbReference type="Pfam" id="PF00147">
    <property type="entry name" value="Fibrinogen_C"/>
    <property type="match status" value="1"/>
</dbReference>
<dbReference type="PhylomeDB" id="T1JAV8"/>
<dbReference type="EnsemblMetazoa" id="SMAR010882-RA">
    <property type="protein sequence ID" value="SMAR010882-PA"/>
    <property type="gene ID" value="SMAR010882"/>
</dbReference>
<dbReference type="InterPro" id="IPR002181">
    <property type="entry name" value="Fibrinogen_a/b/g_C_dom"/>
</dbReference>
<evidence type="ECO:0000313" key="2">
    <source>
        <dbReference type="EnsemblMetazoa" id="SMAR010882-PA"/>
    </source>
</evidence>
<dbReference type="InterPro" id="IPR050373">
    <property type="entry name" value="Fibrinogen_C-term_domain"/>
</dbReference>
<dbReference type="STRING" id="126957.T1JAV8"/>
<reference evidence="2" key="2">
    <citation type="submission" date="2015-02" db="UniProtKB">
        <authorList>
            <consortium name="EnsemblMetazoa"/>
        </authorList>
    </citation>
    <scope>IDENTIFICATION</scope>
</reference>
<dbReference type="Gene3D" id="4.10.530.10">
    <property type="entry name" value="Gamma-fibrinogen Carboxyl Terminal Fragment, domain 2"/>
    <property type="match status" value="1"/>
</dbReference>
<accession>T1JAV8</accession>
<proteinExistence type="predicted"/>
<dbReference type="GO" id="GO:0005615">
    <property type="term" value="C:extracellular space"/>
    <property type="evidence" value="ECO:0007669"/>
    <property type="project" value="TreeGrafter"/>
</dbReference>
<reference evidence="3" key="1">
    <citation type="submission" date="2011-05" db="EMBL/GenBank/DDBJ databases">
        <authorList>
            <person name="Richards S.R."/>
            <person name="Qu J."/>
            <person name="Jiang H."/>
            <person name="Jhangiani S.N."/>
            <person name="Agravi P."/>
            <person name="Goodspeed R."/>
            <person name="Gross S."/>
            <person name="Mandapat C."/>
            <person name="Jackson L."/>
            <person name="Mathew T."/>
            <person name="Pu L."/>
            <person name="Thornton R."/>
            <person name="Saada N."/>
            <person name="Wilczek-Boney K.B."/>
            <person name="Lee S."/>
            <person name="Kovar C."/>
            <person name="Wu Y."/>
            <person name="Scherer S.E."/>
            <person name="Worley K.C."/>
            <person name="Muzny D.M."/>
            <person name="Gibbs R."/>
        </authorList>
    </citation>
    <scope>NUCLEOTIDE SEQUENCE</scope>
    <source>
        <strain evidence="3">Brora</strain>
    </source>
</reference>
<dbReference type="PANTHER" id="PTHR19143">
    <property type="entry name" value="FIBRINOGEN/TENASCIN/ANGIOPOEITIN"/>
    <property type="match status" value="1"/>
</dbReference>
<dbReference type="SUPFAM" id="SSF56496">
    <property type="entry name" value="Fibrinogen C-terminal domain-like"/>
    <property type="match status" value="1"/>
</dbReference>
<dbReference type="SMART" id="SM00186">
    <property type="entry name" value="FBG"/>
    <property type="match status" value="1"/>
</dbReference>
<dbReference type="CDD" id="cd00087">
    <property type="entry name" value="FReD"/>
    <property type="match status" value="1"/>
</dbReference>
<dbReference type="NCBIfam" id="NF040941">
    <property type="entry name" value="GGGWT_bact"/>
    <property type="match status" value="1"/>
</dbReference>
<dbReference type="EMBL" id="JH432004">
    <property type="status" value="NOT_ANNOTATED_CDS"/>
    <property type="molecule type" value="Genomic_DNA"/>
</dbReference>
<dbReference type="PROSITE" id="PS51406">
    <property type="entry name" value="FIBRINOGEN_C_2"/>
    <property type="match status" value="1"/>
</dbReference>
<dbReference type="Proteomes" id="UP000014500">
    <property type="component" value="Unassembled WGS sequence"/>
</dbReference>
<dbReference type="InterPro" id="IPR014716">
    <property type="entry name" value="Fibrinogen_a/b/g_C_1"/>
</dbReference>
<dbReference type="AlphaFoldDB" id="T1JAV8"/>
<sequence length="505" mass="58811">MSKKDEEIFAEQNANNLQDLKEALVHQSPIQMEYNAVLGKIESQMATVSYKLNSITSESVERLSALLEQSRSSQNDTFLNDLETATKIDIIYQRSTDDTSFEILSRLQADMRLLLIQLHPLIELPAQLYNFTLSAQTSSKTSVTSDIDSYFWSRTSRVLDSMSDLQKRMEDKFLTLKNSLQNTVDEGMVEIVELLGQNKNWLRQTATSFVSQHSDNLVKMKESVSTLVAKGFDNLHFMYQYLNGKLDQIHLIASHNMEDCADVYKSGQTTSGMYTIYPRKSKEIRVYCDMDTEGGGWTVIQRRDDREFHPRISFNRTWLEYKYGFGNLEYEFWLGNENMHTLTHQNNYMLRIDMSYAEPQPQMPQYKRKFWHNLGNDTRSLYAQYSHFRVRSEYFNYTLLYDKYMGIHPYDGLDGRVHSVFTTWDHAPDINLGHCAKIQGGGWWYGNECFRYALNSKPKKYYWEDGSLFTGITWGGTADFALLKLVEMKIIPMSVYQSSLLRKIV</sequence>
<dbReference type="eggNOG" id="KOG2579">
    <property type="taxonomic scope" value="Eukaryota"/>
</dbReference>
<dbReference type="HOGENOM" id="CLU_540057_0_0_1"/>
<name>T1JAV8_STRMM</name>
<keyword evidence="3" id="KW-1185">Reference proteome</keyword>
<dbReference type="Gene3D" id="3.90.215.10">
    <property type="entry name" value="Gamma Fibrinogen, chain A, domain 1"/>
    <property type="match status" value="1"/>
</dbReference>
<feature type="domain" description="Fibrinogen C-terminal" evidence="1">
    <location>
        <begin position="251"/>
        <end position="494"/>
    </location>
</feature>